<dbReference type="EMBL" id="PZKG01000037">
    <property type="protein sequence ID" value="PTE21844.1"/>
    <property type="molecule type" value="Genomic_DNA"/>
</dbReference>
<gene>
    <name evidence="1" type="ORF">C5F48_10250</name>
</gene>
<accession>A0A2T4JVB8</accession>
<keyword evidence="2" id="KW-1185">Reference proteome</keyword>
<comment type="caution">
    <text evidence="1">The sequence shown here is derived from an EMBL/GenBank/DDBJ whole genome shotgun (WGS) entry which is preliminary data.</text>
</comment>
<organism evidence="1 2">
    <name type="scientific">Cereibacter changlensis JA139</name>
    <dbReference type="NCBI Taxonomy" id="1188249"/>
    <lineage>
        <taxon>Bacteria</taxon>
        <taxon>Pseudomonadati</taxon>
        <taxon>Pseudomonadota</taxon>
        <taxon>Alphaproteobacteria</taxon>
        <taxon>Rhodobacterales</taxon>
        <taxon>Paracoccaceae</taxon>
        <taxon>Cereibacter</taxon>
    </lineage>
</organism>
<reference evidence="1 2" key="1">
    <citation type="submission" date="2018-03" db="EMBL/GenBank/DDBJ databases">
        <title>Cereibacter changlensis.</title>
        <authorList>
            <person name="Meyer T.E."/>
            <person name="Miller S."/>
            <person name="Lodha T."/>
            <person name="Gandham S."/>
            <person name="Chintalapati S."/>
            <person name="Chintalapati V.R."/>
        </authorList>
    </citation>
    <scope>NUCLEOTIDE SEQUENCE [LARGE SCALE GENOMIC DNA]</scope>
    <source>
        <strain evidence="1 2">JA139</strain>
    </source>
</reference>
<protein>
    <submittedName>
        <fullName evidence="1">Uncharacterized protein</fullName>
    </submittedName>
</protein>
<dbReference type="Proteomes" id="UP000241010">
    <property type="component" value="Unassembled WGS sequence"/>
</dbReference>
<dbReference type="AlphaFoldDB" id="A0A2T4JVB8"/>
<dbReference type="RefSeq" id="WP_107663814.1">
    <property type="nucleotide sequence ID" value="NZ_PZKG01000037.1"/>
</dbReference>
<evidence type="ECO:0000313" key="2">
    <source>
        <dbReference type="Proteomes" id="UP000241010"/>
    </source>
</evidence>
<evidence type="ECO:0000313" key="1">
    <source>
        <dbReference type="EMBL" id="PTE21844.1"/>
    </source>
</evidence>
<proteinExistence type="predicted"/>
<name>A0A2T4JVB8_9RHOB</name>
<sequence>MSDKDAPAARFVEACILVAETDPADLAALKHPELQGKLRYFAPAALEALVQLDVLLQRQAAADLVEKSEAKAAAR</sequence>